<organism evidence="2 3">
    <name type="scientific">Gigaspora margarita</name>
    <dbReference type="NCBI Taxonomy" id="4874"/>
    <lineage>
        <taxon>Eukaryota</taxon>
        <taxon>Fungi</taxon>
        <taxon>Fungi incertae sedis</taxon>
        <taxon>Mucoromycota</taxon>
        <taxon>Glomeromycotina</taxon>
        <taxon>Glomeromycetes</taxon>
        <taxon>Diversisporales</taxon>
        <taxon>Gigasporaceae</taxon>
        <taxon>Gigaspora</taxon>
    </lineage>
</organism>
<evidence type="ECO:0000313" key="2">
    <source>
        <dbReference type="EMBL" id="CAG8559329.1"/>
    </source>
</evidence>
<evidence type="ECO:0000256" key="1">
    <source>
        <dbReference type="SAM" id="MobiDB-lite"/>
    </source>
</evidence>
<feature type="compositionally biased region" description="Basic and acidic residues" evidence="1">
    <location>
        <begin position="79"/>
        <end position="94"/>
    </location>
</feature>
<feature type="non-terminal residue" evidence="2">
    <location>
        <position position="120"/>
    </location>
</feature>
<accession>A0ABN7UEK0</accession>
<protein>
    <submittedName>
        <fullName evidence="2">25964_t:CDS:1</fullName>
    </submittedName>
</protein>
<proteinExistence type="predicted"/>
<name>A0ABN7UEK0_GIGMA</name>
<dbReference type="EMBL" id="CAJVQB010002021">
    <property type="protein sequence ID" value="CAG8559329.1"/>
    <property type="molecule type" value="Genomic_DNA"/>
</dbReference>
<reference evidence="2 3" key="1">
    <citation type="submission" date="2021-06" db="EMBL/GenBank/DDBJ databases">
        <authorList>
            <person name="Kallberg Y."/>
            <person name="Tangrot J."/>
            <person name="Rosling A."/>
        </authorList>
    </citation>
    <scope>NUCLEOTIDE SEQUENCE [LARGE SCALE GENOMIC DNA]</scope>
    <source>
        <strain evidence="2 3">120-4 pot B 10/14</strain>
    </source>
</reference>
<comment type="caution">
    <text evidence="2">The sequence shown here is derived from an EMBL/GenBank/DDBJ whole genome shotgun (WGS) entry which is preliminary data.</text>
</comment>
<evidence type="ECO:0000313" key="3">
    <source>
        <dbReference type="Proteomes" id="UP000789901"/>
    </source>
</evidence>
<dbReference type="Proteomes" id="UP000789901">
    <property type="component" value="Unassembled WGS sequence"/>
</dbReference>
<gene>
    <name evidence="2" type="ORF">GMARGA_LOCUS4939</name>
</gene>
<feature type="region of interest" description="Disordered" evidence="1">
    <location>
        <begin position="75"/>
        <end position="94"/>
    </location>
</feature>
<keyword evidence="3" id="KW-1185">Reference proteome</keyword>
<sequence>MDTNKVNQNATVYATTTLETDKIVDNINDRDKETLYHYASSPQEKERISIDKGRADAQDLIKNSNNIDLQVNYPEQEGQEQREKGHWEVKGKEVEKHREVSEQIFSKGDPYIEAKEVEDE</sequence>